<comment type="similarity">
    <text evidence="1">Belongs to the FAM168 family.</text>
</comment>
<reference evidence="3" key="1">
    <citation type="submission" date="2025-08" db="UniProtKB">
        <authorList>
            <consortium name="Ensembl"/>
        </authorList>
    </citation>
    <scope>IDENTIFICATION</scope>
</reference>
<keyword evidence="2" id="KW-0472">Membrane</keyword>
<sequence length="286" mass="30316">MQDKISLHSFKPSNLSNCPWFAGISGVPACPLAVLSFAPLTFQALHYFGCGAFSVGSFLLFPPVFPTLFQNLTGLSSLDFGAPLSPIGNPRRQHSSWTQASTLGSAESHGFSFSSISCSFSMLAAKVFWVQAPFHPTKRRTGSESITARSTAGSTVAADVTNSLLTARSVLPGCHPLQTTMMLGFFSLLKQGAYYTQPVYAAQPHVIHHTTVVQPNSIPSAIYPAPVAAPRTNGVAMGMVAGTTMAMSAGTLLTTPQHTAIGAHPVSVPTYRAQGTPTYSYVPPHW</sequence>
<feature type="transmembrane region" description="Helical" evidence="2">
    <location>
        <begin position="20"/>
        <end position="38"/>
    </location>
</feature>
<feature type="transmembrane region" description="Helical" evidence="2">
    <location>
        <begin position="45"/>
        <end position="65"/>
    </location>
</feature>
<keyword evidence="4" id="KW-1185">Reference proteome</keyword>
<dbReference type="Pfam" id="PF14944">
    <property type="entry name" value="TCRP1"/>
    <property type="match status" value="1"/>
</dbReference>
<name>A0A8B9N3M3_9AVES</name>
<dbReference type="Proteomes" id="UP000694541">
    <property type="component" value="Unplaced"/>
</dbReference>
<evidence type="ECO:0000256" key="2">
    <source>
        <dbReference type="SAM" id="Phobius"/>
    </source>
</evidence>
<dbReference type="InterPro" id="IPR029247">
    <property type="entry name" value="FAM168A/MANI"/>
</dbReference>
<evidence type="ECO:0008006" key="5">
    <source>
        <dbReference type="Google" id="ProtNLM"/>
    </source>
</evidence>
<evidence type="ECO:0000256" key="1">
    <source>
        <dbReference type="ARBA" id="ARBA00005357"/>
    </source>
</evidence>
<keyword evidence="2" id="KW-1133">Transmembrane helix</keyword>
<evidence type="ECO:0000313" key="4">
    <source>
        <dbReference type="Proteomes" id="UP000694541"/>
    </source>
</evidence>
<evidence type="ECO:0000313" key="3">
    <source>
        <dbReference type="Ensembl" id="ENSANIP00000018389.1"/>
    </source>
</evidence>
<dbReference type="AlphaFoldDB" id="A0A8B9N3M3"/>
<dbReference type="PANTHER" id="PTHR31844">
    <property type="entry name" value="MYELIN-ASSOCIATED NEURITE-OUTGROWTH INHIBITOR-RELATED"/>
    <property type="match status" value="1"/>
</dbReference>
<protein>
    <recommendedName>
        <fullName evidence="5">Family with sequence similarity 168 member A</fullName>
    </recommendedName>
</protein>
<reference evidence="3" key="2">
    <citation type="submission" date="2025-09" db="UniProtKB">
        <authorList>
            <consortium name="Ensembl"/>
        </authorList>
    </citation>
    <scope>IDENTIFICATION</scope>
</reference>
<proteinExistence type="inferred from homology"/>
<accession>A0A8B9N3M3</accession>
<keyword evidence="2" id="KW-0812">Transmembrane</keyword>
<organism evidence="3 4">
    <name type="scientific">Accipiter nisus</name>
    <name type="common">Eurasian sparrowhawk</name>
    <dbReference type="NCBI Taxonomy" id="211598"/>
    <lineage>
        <taxon>Eukaryota</taxon>
        <taxon>Metazoa</taxon>
        <taxon>Chordata</taxon>
        <taxon>Craniata</taxon>
        <taxon>Vertebrata</taxon>
        <taxon>Euteleostomi</taxon>
        <taxon>Archelosauria</taxon>
        <taxon>Archosauria</taxon>
        <taxon>Dinosauria</taxon>
        <taxon>Saurischia</taxon>
        <taxon>Theropoda</taxon>
        <taxon>Coelurosauria</taxon>
        <taxon>Aves</taxon>
        <taxon>Neognathae</taxon>
        <taxon>Neoaves</taxon>
        <taxon>Telluraves</taxon>
        <taxon>Accipitrimorphae</taxon>
        <taxon>Accipitriformes</taxon>
        <taxon>Accipitridae</taxon>
        <taxon>Accipitrinae</taxon>
        <taxon>Accipiter</taxon>
    </lineage>
</organism>
<dbReference type="Ensembl" id="ENSANIT00000019006.1">
    <property type="protein sequence ID" value="ENSANIP00000018389.1"/>
    <property type="gene ID" value="ENSANIG00000012498.1"/>
</dbReference>